<feature type="region of interest" description="Disordered" evidence="1">
    <location>
        <begin position="265"/>
        <end position="407"/>
    </location>
</feature>
<feature type="compositionally biased region" description="Basic residues" evidence="1">
    <location>
        <begin position="378"/>
        <end position="398"/>
    </location>
</feature>
<dbReference type="Proteomes" id="UP000694501">
    <property type="component" value="Unassembled WGS sequence"/>
</dbReference>
<feature type="region of interest" description="Disordered" evidence="1">
    <location>
        <begin position="210"/>
        <end position="242"/>
    </location>
</feature>
<proteinExistence type="predicted"/>
<name>A0A949N5G3_9ACTN</name>
<feature type="compositionally biased region" description="Polar residues" evidence="1">
    <location>
        <begin position="329"/>
        <end position="338"/>
    </location>
</feature>
<comment type="caution">
    <text evidence="3">The sequence shown here is derived from an EMBL/GenBank/DDBJ whole genome shotgun (WGS) entry which is preliminary data.</text>
</comment>
<accession>A0A949N5G3</accession>
<keyword evidence="2" id="KW-0812">Transmembrane</keyword>
<sequence>MIHSTHLLGLGTALAALLLVLAGWAVGRRRYRRDRRPGSIEVKVAAIAAAGCTAYSADTSWAFARDYLDMVSTTERTALFAVAELALVSTALMARKNLAVQGTPGFPGTLVWLITTVQVVPAYAESGLVGGSVRAFFGPIMAAVLWHLAMGIEVRIRTGTASRGLLTTLGREARERLLSRLGVANRDRDAAQITRDRATARAVDLATRLAEQSPRQRQSRRGRRTARKLSAAIGRAGAGTHPAQRAALLNQLAARRHALALVTVPLPSPWSPVPDHDTRDRGPGRGQGPGTGSALHHGTVPTDEETGTVPLAGPRSPVPGHDTRDRRPQSTGTGTNNAPHHGTVPVPSDEETGTEERTEAPPLSEHGTVPPGTERRPVPHRRKPTPKSKATAKSKPRSRAPQEPSTEYLVDRVRPHVPELLARDGNAQLTRVQLREILRADGIGCRNDRLTHVLRTLNTPTGSRR</sequence>
<feature type="transmembrane region" description="Helical" evidence="2">
    <location>
        <begin position="6"/>
        <end position="26"/>
    </location>
</feature>
<evidence type="ECO:0000313" key="3">
    <source>
        <dbReference type="EMBL" id="MBU7598924.1"/>
    </source>
</evidence>
<protein>
    <submittedName>
        <fullName evidence="3">Uncharacterized protein</fullName>
    </submittedName>
</protein>
<keyword evidence="4" id="KW-1185">Reference proteome</keyword>
<feature type="compositionally biased region" description="Basic and acidic residues" evidence="1">
    <location>
        <begin position="274"/>
        <end position="283"/>
    </location>
</feature>
<feature type="transmembrane region" description="Helical" evidence="2">
    <location>
        <begin position="136"/>
        <end position="156"/>
    </location>
</feature>
<feature type="compositionally biased region" description="Basic residues" evidence="1">
    <location>
        <begin position="217"/>
        <end position="227"/>
    </location>
</feature>
<keyword evidence="2" id="KW-1133">Transmembrane helix</keyword>
<dbReference type="AlphaFoldDB" id="A0A949N5G3"/>
<feature type="transmembrane region" description="Helical" evidence="2">
    <location>
        <begin position="106"/>
        <end position="124"/>
    </location>
</feature>
<dbReference type="RefSeq" id="WP_211040263.1">
    <property type="nucleotide sequence ID" value="NZ_JAELVF020000001.1"/>
</dbReference>
<organism evidence="3 4">
    <name type="scientific">Streptomyces tardus</name>
    <dbReference type="NCBI Taxonomy" id="2780544"/>
    <lineage>
        <taxon>Bacteria</taxon>
        <taxon>Bacillati</taxon>
        <taxon>Actinomycetota</taxon>
        <taxon>Actinomycetes</taxon>
        <taxon>Kitasatosporales</taxon>
        <taxon>Streptomycetaceae</taxon>
        <taxon>Streptomyces</taxon>
    </lineage>
</organism>
<gene>
    <name evidence="3" type="ORF">JGS22_015210</name>
</gene>
<keyword evidence="2" id="KW-0472">Membrane</keyword>
<reference evidence="3" key="1">
    <citation type="submission" date="2021-06" db="EMBL/GenBank/DDBJ databases">
        <title>Sequencing of actinobacteria type strains.</title>
        <authorList>
            <person name="Nguyen G.-S."/>
            <person name="Wentzel A."/>
        </authorList>
    </citation>
    <scope>NUCLEOTIDE SEQUENCE</scope>
    <source>
        <strain evidence="3">P38-E01</strain>
    </source>
</reference>
<evidence type="ECO:0000256" key="2">
    <source>
        <dbReference type="SAM" id="Phobius"/>
    </source>
</evidence>
<evidence type="ECO:0000256" key="1">
    <source>
        <dbReference type="SAM" id="MobiDB-lite"/>
    </source>
</evidence>
<dbReference type="EMBL" id="JAELVF020000001">
    <property type="protein sequence ID" value="MBU7598924.1"/>
    <property type="molecule type" value="Genomic_DNA"/>
</dbReference>
<evidence type="ECO:0000313" key="4">
    <source>
        <dbReference type="Proteomes" id="UP000694501"/>
    </source>
</evidence>